<keyword evidence="2" id="KW-0560">Oxidoreductase</keyword>
<dbReference type="SUPFAM" id="SSF51735">
    <property type="entry name" value="NAD(P)-binding Rossmann-fold domains"/>
    <property type="match status" value="1"/>
</dbReference>
<evidence type="ECO:0000313" key="4">
    <source>
        <dbReference type="Proteomes" id="UP000571183"/>
    </source>
</evidence>
<comment type="similarity">
    <text evidence="1">Belongs to the short-chain dehydrogenases/reductases (SDR) family.</text>
</comment>
<dbReference type="InterPro" id="IPR036291">
    <property type="entry name" value="NAD(P)-bd_dom_sf"/>
</dbReference>
<dbReference type="NCBIfam" id="NF006073">
    <property type="entry name" value="PRK08219.1"/>
    <property type="match status" value="1"/>
</dbReference>
<keyword evidence="4" id="KW-1185">Reference proteome</keyword>
<evidence type="ECO:0000256" key="2">
    <source>
        <dbReference type="ARBA" id="ARBA00023002"/>
    </source>
</evidence>
<dbReference type="GO" id="GO:0016491">
    <property type="term" value="F:oxidoreductase activity"/>
    <property type="evidence" value="ECO:0007669"/>
    <property type="project" value="UniProtKB-KW"/>
</dbReference>
<dbReference type="InterPro" id="IPR020904">
    <property type="entry name" value="Sc_DH/Rdtase_CS"/>
</dbReference>
<evidence type="ECO:0000256" key="1">
    <source>
        <dbReference type="ARBA" id="ARBA00006484"/>
    </source>
</evidence>
<protein>
    <submittedName>
        <fullName evidence="3">NADP-dependent 3-hydroxy acid dehydrogenase YdfG</fullName>
    </submittedName>
</protein>
<dbReference type="Pfam" id="PF00106">
    <property type="entry name" value="adh_short"/>
    <property type="match status" value="1"/>
</dbReference>
<evidence type="ECO:0000313" key="3">
    <source>
        <dbReference type="EMBL" id="MBB4071147.1"/>
    </source>
</evidence>
<dbReference type="Proteomes" id="UP000571183">
    <property type="component" value="Unassembled WGS sequence"/>
</dbReference>
<name>A0A840DMB2_9MICO</name>
<organism evidence="3 4">
    <name type="scientific">Canibacter oris</name>
    <dbReference type="NCBI Taxonomy" id="1365628"/>
    <lineage>
        <taxon>Bacteria</taxon>
        <taxon>Bacillati</taxon>
        <taxon>Actinomycetota</taxon>
        <taxon>Actinomycetes</taxon>
        <taxon>Micrococcales</taxon>
        <taxon>Microbacteriaceae</taxon>
        <taxon>Canibacter</taxon>
    </lineage>
</organism>
<dbReference type="EMBL" id="JACIFD010000003">
    <property type="protein sequence ID" value="MBB4071147.1"/>
    <property type="molecule type" value="Genomic_DNA"/>
</dbReference>
<dbReference type="PANTHER" id="PTHR43669">
    <property type="entry name" value="5-KETO-D-GLUCONATE 5-REDUCTASE"/>
    <property type="match status" value="1"/>
</dbReference>
<proteinExistence type="inferred from homology"/>
<dbReference type="RefSeq" id="WP_183304315.1">
    <property type="nucleotide sequence ID" value="NZ_JACIFD010000003.1"/>
</dbReference>
<gene>
    <name evidence="3" type="ORF">F5897_000435</name>
</gene>
<dbReference type="PROSITE" id="PS00061">
    <property type="entry name" value="ADH_SHORT"/>
    <property type="match status" value="1"/>
</dbReference>
<dbReference type="Gene3D" id="3.40.50.720">
    <property type="entry name" value="NAD(P)-binding Rossmann-like Domain"/>
    <property type="match status" value="1"/>
</dbReference>
<dbReference type="AlphaFoldDB" id="A0A840DMB2"/>
<comment type="caution">
    <text evidence="3">The sequence shown here is derived from an EMBL/GenBank/DDBJ whole genome shotgun (WGS) entry which is preliminary data.</text>
</comment>
<accession>A0A840DMB2</accession>
<reference evidence="3 4" key="1">
    <citation type="submission" date="2020-08" db="EMBL/GenBank/DDBJ databases">
        <title>Sequencing the genomes of 1000 actinobacteria strains.</title>
        <authorList>
            <person name="Klenk H.-P."/>
        </authorList>
    </citation>
    <scope>NUCLEOTIDE SEQUENCE [LARGE SCALE GENOMIC DNA]</scope>
    <source>
        <strain evidence="3 4">DSM 27064</strain>
    </source>
</reference>
<dbReference type="PANTHER" id="PTHR43669:SF3">
    <property type="entry name" value="ALCOHOL DEHYDROGENASE, PUTATIVE (AFU_ORTHOLOGUE AFUA_3G03445)-RELATED"/>
    <property type="match status" value="1"/>
</dbReference>
<sequence>MTANTVSPAASTKPVALVTGATGGMGTAIVRELLHTHDVIAQGRDAEKLAALAKLSGVTVWQVDLAAATQPETASEQLEYLRALPRLDVVVHAAAIANSETVESATAAQWQQMLNLNVVAPALVTQAILPQLRASRGTAIFIGSGASVRANKNTALYTASKHALKGLTDSLRLDEMEHGVRITTVAPGPTDTQMLRGLIAAENYHAELYIQPESIARTVRFVVDAGADVQLTDVFVRPRAEIAR</sequence>
<dbReference type="InterPro" id="IPR002347">
    <property type="entry name" value="SDR_fam"/>
</dbReference>
<dbReference type="PRINTS" id="PR00081">
    <property type="entry name" value="GDHRDH"/>
</dbReference>